<keyword evidence="4" id="KW-0677">Repeat</keyword>
<feature type="region of interest" description="Disordered" evidence="8">
    <location>
        <begin position="56"/>
        <end position="119"/>
    </location>
</feature>
<evidence type="ECO:0000313" key="11">
    <source>
        <dbReference type="Proteomes" id="UP000185904"/>
    </source>
</evidence>
<dbReference type="InterPro" id="IPR051628">
    <property type="entry name" value="LUBAC_E3_Ligases"/>
</dbReference>
<dbReference type="InterPro" id="IPR047545">
    <property type="entry name" value="BRcat_RBR_RNF216"/>
</dbReference>
<sequence length="879" mass="101677">MAALEQPLSFFDAFDLLADAIPDATPETLQYLLAENQGEWTKPWLNELAEQLNRRFERVRRRQERRAPKRPRHGAEEEDAEETDAEVEERPAKNVRRRQREEVVLEDDDEVSPPPEDAHVNIDDAVAADDVPAGDVAAEAAPDNDPEDPEGAEDRVIKHYQGQSLLEKRSQYQQKRDGKALQKAFKEIYDITPMRIGKSMTGKTIFEVFVELYEWAEDDAKRSLLPKLRASHDADKALTIGPRVQDEIDAVKRYLLKIYDDEAQSVQGMWNQLIQQTGQKKRETHTAEKKEKKKKKKKRETHMAKKNQKKKRETHTAKKKKKKREIHTAMKKKKKKPEKQTPLTNQPRKAPSFHGARVKCGGFQCPEVFSAEQFGFLNQRTLDGKDNPAYDPEAYERLADNDVGAVEGLEACPFCPYLADYTQLPDQDAHPIFYCENPECSKISCRKCRKLWHEDQTCDEAQRMTLDPDRQKQAEQLKKMLDDAMSAAVIRTCNECGIPLELQDGCNKVVCTNNRCFNYQCYYCGETIIPRDYQAELRVTDYRRWSGLVLPIAYGHFAPVDESGVFPIRGKCPKYSNVGQLHCFNRALAITKKKFEINRLPNVFKDELLKILAELWDAEEITWTSEMRDAGKIGHPAPWQQPVAWLAALGQPAPPRQPAQPPPGNDRGGEDRRGQGGGGQRQLPRVEPNQARIHQQQLQQLQHLQRQQRQQEHFQRQQEQQQRQQEHFQRQQEQQQRQQEHFQRQQEHHQRQQQLRQHQQRRNTLPPLPPNSEQQIAAARDDMLRRFYQNPVDQLPAQLPPLQRPQNDNDNMGDANEWDGFWRPQQLLRPFLQQPAPVANRLQNQMRAPAPARANARANADPGDDPDLPLIEAFDDFIA</sequence>
<dbReference type="RefSeq" id="XP_022494271.1">
    <property type="nucleotide sequence ID" value="XM_022649749.1"/>
</dbReference>
<evidence type="ECO:0000256" key="2">
    <source>
        <dbReference type="ARBA" id="ARBA00022679"/>
    </source>
</evidence>
<name>A0A178BV35_9EURO</name>
<feature type="compositionally biased region" description="Low complexity" evidence="8">
    <location>
        <begin position="694"/>
        <end position="708"/>
    </location>
</feature>
<feature type="region of interest" description="Disordered" evidence="8">
    <location>
        <begin position="276"/>
        <end position="353"/>
    </location>
</feature>
<dbReference type="Gene3D" id="1.20.120.1750">
    <property type="match status" value="1"/>
</dbReference>
<keyword evidence="11" id="KW-1185">Reference proteome</keyword>
<feature type="compositionally biased region" description="Low complexity" evidence="8">
    <location>
        <begin position="847"/>
        <end position="861"/>
    </location>
</feature>
<protein>
    <recommendedName>
        <fullName evidence="9">RING-type domain-containing protein</fullName>
    </recommendedName>
</protein>
<feature type="compositionally biased region" description="Acidic residues" evidence="8">
    <location>
        <begin position="862"/>
        <end position="872"/>
    </location>
</feature>
<dbReference type="OrthoDB" id="10009520at2759"/>
<evidence type="ECO:0000256" key="3">
    <source>
        <dbReference type="ARBA" id="ARBA00022723"/>
    </source>
</evidence>
<dbReference type="PANTHER" id="PTHR22770:SF47">
    <property type="entry name" value="E3 UBIQUITIN-PROTEIN LIGASE RNF216"/>
    <property type="match status" value="1"/>
</dbReference>
<dbReference type="Pfam" id="PF26200">
    <property type="entry name" value="Rcat_RNF216"/>
    <property type="match status" value="1"/>
</dbReference>
<evidence type="ECO:0000256" key="6">
    <source>
        <dbReference type="ARBA" id="ARBA00022786"/>
    </source>
</evidence>
<proteinExistence type="predicted"/>
<keyword evidence="3" id="KW-0479">Metal-binding</keyword>
<comment type="caution">
    <text evidence="10">The sequence shown here is derived from an EMBL/GenBank/DDBJ whole genome shotgun (WGS) entry which is preliminary data.</text>
</comment>
<accession>A0A178BV35</accession>
<dbReference type="PROSITE" id="PS51873">
    <property type="entry name" value="TRIAD"/>
    <property type="match status" value="1"/>
</dbReference>
<keyword evidence="7" id="KW-0862">Zinc</keyword>
<keyword evidence="2" id="KW-0808">Transferase</keyword>
<feature type="compositionally biased region" description="Pro residues" evidence="8">
    <location>
        <begin position="652"/>
        <end position="664"/>
    </location>
</feature>
<dbReference type="PANTHER" id="PTHR22770">
    <property type="entry name" value="UBIQUITIN CONJUGATING ENZYME 7 INTERACTING PROTEIN-RELATED"/>
    <property type="match status" value="1"/>
</dbReference>
<keyword evidence="6" id="KW-0833">Ubl conjugation pathway</keyword>
<gene>
    <name evidence="10" type="ORF">AYO20_11502</name>
</gene>
<feature type="compositionally biased region" description="Acidic residues" evidence="8">
    <location>
        <begin position="76"/>
        <end position="87"/>
    </location>
</feature>
<dbReference type="GO" id="GO:0008270">
    <property type="term" value="F:zinc ion binding"/>
    <property type="evidence" value="ECO:0007669"/>
    <property type="project" value="UniProtKB-KW"/>
</dbReference>
<evidence type="ECO:0000256" key="5">
    <source>
        <dbReference type="ARBA" id="ARBA00022771"/>
    </source>
</evidence>
<feature type="region of interest" description="Disordered" evidence="8">
    <location>
        <begin position="651"/>
        <end position="772"/>
    </location>
</feature>
<feature type="domain" description="RING-type" evidence="9">
    <location>
        <begin position="291"/>
        <end position="546"/>
    </location>
</feature>
<evidence type="ECO:0000259" key="9">
    <source>
        <dbReference type="PROSITE" id="PS51873"/>
    </source>
</evidence>
<comment type="pathway">
    <text evidence="1">Protein modification; protein ubiquitination.</text>
</comment>
<evidence type="ECO:0000256" key="8">
    <source>
        <dbReference type="SAM" id="MobiDB-lite"/>
    </source>
</evidence>
<keyword evidence="5" id="KW-0863">Zinc-finger</keyword>
<evidence type="ECO:0000313" key="10">
    <source>
        <dbReference type="EMBL" id="OAL20351.1"/>
    </source>
</evidence>
<feature type="compositionally biased region" description="Basic residues" evidence="8">
    <location>
        <begin position="57"/>
        <end position="72"/>
    </location>
</feature>
<dbReference type="GO" id="GO:0016740">
    <property type="term" value="F:transferase activity"/>
    <property type="evidence" value="ECO:0007669"/>
    <property type="project" value="UniProtKB-KW"/>
</dbReference>
<reference evidence="10 11" key="1">
    <citation type="submission" date="2016-03" db="EMBL/GenBank/DDBJ databases">
        <title>The draft genome sequence of Fonsecaea nubica causative agent of cutaneous subcutaneous infection in human host.</title>
        <authorList>
            <person name="Costa F."/>
            <person name="Sybren D.H."/>
            <person name="Raittz R.T."/>
            <person name="Weiss V.A."/>
            <person name="Leao A.C."/>
            <person name="Gomes R."/>
            <person name="De Souza E.M."/>
            <person name="Pedrosa F.O."/>
            <person name="Steffens M.B."/>
            <person name="Bombassaro A."/>
            <person name="Tadra-Sfeir M.Z."/>
            <person name="Moreno L.F."/>
            <person name="Najafzadeh M.J."/>
            <person name="Felipe M.S."/>
            <person name="Teixeira M."/>
            <person name="Sun J."/>
            <person name="Xi L."/>
            <person name="Castro M.A."/>
            <person name="Vicente V.A."/>
        </authorList>
    </citation>
    <scope>NUCLEOTIDE SEQUENCE [LARGE SCALE GENOMIC DNA]</scope>
    <source>
        <strain evidence="10 11">CBS 269.64</strain>
    </source>
</reference>
<dbReference type="InterPro" id="IPR044066">
    <property type="entry name" value="TRIAD_supradom"/>
</dbReference>
<dbReference type="CDD" id="cd20339">
    <property type="entry name" value="BRcat_RBR_RNF216"/>
    <property type="match status" value="1"/>
</dbReference>
<organism evidence="10 11">
    <name type="scientific">Fonsecaea nubica</name>
    <dbReference type="NCBI Taxonomy" id="856822"/>
    <lineage>
        <taxon>Eukaryota</taxon>
        <taxon>Fungi</taxon>
        <taxon>Dikarya</taxon>
        <taxon>Ascomycota</taxon>
        <taxon>Pezizomycotina</taxon>
        <taxon>Eurotiomycetes</taxon>
        <taxon>Chaetothyriomycetidae</taxon>
        <taxon>Chaetothyriales</taxon>
        <taxon>Herpotrichiellaceae</taxon>
        <taxon>Fonsecaea</taxon>
    </lineage>
</organism>
<feature type="compositionally biased region" description="Basic and acidic residues" evidence="8">
    <location>
        <begin position="738"/>
        <end position="750"/>
    </location>
</feature>
<feature type="compositionally biased region" description="Basic residues" evidence="8">
    <location>
        <begin position="291"/>
        <end position="337"/>
    </location>
</feature>
<dbReference type="GeneID" id="34594881"/>
<dbReference type="EMBL" id="LVCJ01000160">
    <property type="protein sequence ID" value="OAL20351.1"/>
    <property type="molecule type" value="Genomic_DNA"/>
</dbReference>
<dbReference type="SUPFAM" id="SSF57850">
    <property type="entry name" value="RING/U-box"/>
    <property type="match status" value="1"/>
</dbReference>
<feature type="compositionally biased region" description="Basic and acidic residues" evidence="8">
    <location>
        <begin position="280"/>
        <end position="290"/>
    </location>
</feature>
<evidence type="ECO:0000256" key="7">
    <source>
        <dbReference type="ARBA" id="ARBA00022833"/>
    </source>
</evidence>
<dbReference type="AlphaFoldDB" id="A0A178BV35"/>
<evidence type="ECO:0000256" key="4">
    <source>
        <dbReference type="ARBA" id="ARBA00022737"/>
    </source>
</evidence>
<evidence type="ECO:0000256" key="1">
    <source>
        <dbReference type="ARBA" id="ARBA00004906"/>
    </source>
</evidence>
<dbReference type="Proteomes" id="UP000185904">
    <property type="component" value="Unassembled WGS sequence"/>
</dbReference>
<feature type="region of interest" description="Disordered" evidence="8">
    <location>
        <begin position="837"/>
        <end position="872"/>
    </location>
</feature>